<reference evidence="1 2" key="1">
    <citation type="submission" date="2023-04" db="EMBL/GenBank/DDBJ databases">
        <title>Draft genome sequence of acteroides sedimenti strain YN3PY1.</title>
        <authorList>
            <person name="Yoshida N."/>
        </authorList>
    </citation>
    <scope>NUCLEOTIDE SEQUENCE [LARGE SCALE GENOMIC DNA]</scope>
    <source>
        <strain evidence="1 2">YN3PY1</strain>
    </source>
</reference>
<name>A0ABN6Z0J4_9BACE</name>
<evidence type="ECO:0000313" key="2">
    <source>
        <dbReference type="Proteomes" id="UP001496674"/>
    </source>
</evidence>
<protein>
    <submittedName>
        <fullName evidence="1">Uncharacterized protein</fullName>
    </submittedName>
</protein>
<proteinExistence type="predicted"/>
<gene>
    <name evidence="1" type="ORF">BSYN_03920</name>
</gene>
<accession>A0ABN6Z0J4</accession>
<sequence length="164" mass="18929">MLTQKIRTMNDKLDLVQILKNAPEGTELYSPIFGVVYLFKTCPPDLHQIKCREKTGRPISFDLSGRYYGAYPEGECMLFPSKECRDWSKFRIDLPRDTPVMIKSPSNDGWRLRYYAENGSAYPDGYKSDKGFAPVYWGYIIPVSEFNFENPTTEGKTNYGTYGR</sequence>
<keyword evidence="2" id="KW-1185">Reference proteome</keyword>
<dbReference type="Proteomes" id="UP001496674">
    <property type="component" value="Chromosome"/>
</dbReference>
<evidence type="ECO:0000313" key="1">
    <source>
        <dbReference type="EMBL" id="BEG98127.1"/>
    </source>
</evidence>
<organism evidence="1 2">
    <name type="scientific">Bacteroides sedimenti</name>
    <dbReference type="NCBI Taxonomy" id="2136147"/>
    <lineage>
        <taxon>Bacteria</taxon>
        <taxon>Pseudomonadati</taxon>
        <taxon>Bacteroidota</taxon>
        <taxon>Bacteroidia</taxon>
        <taxon>Bacteroidales</taxon>
        <taxon>Bacteroidaceae</taxon>
        <taxon>Bacteroides</taxon>
    </lineage>
</organism>
<dbReference type="EMBL" id="AP028055">
    <property type="protein sequence ID" value="BEG98127.1"/>
    <property type="molecule type" value="Genomic_DNA"/>
</dbReference>